<accession>A0A1H9LU28</accession>
<dbReference type="InterPro" id="IPR050833">
    <property type="entry name" value="Poly_Biosynth_Transport"/>
</dbReference>
<feature type="transmembrane region" description="Helical" evidence="6">
    <location>
        <begin position="56"/>
        <end position="77"/>
    </location>
</feature>
<feature type="transmembrane region" description="Helical" evidence="6">
    <location>
        <begin position="151"/>
        <end position="169"/>
    </location>
</feature>
<dbReference type="Proteomes" id="UP000182584">
    <property type="component" value="Unassembled WGS sequence"/>
</dbReference>
<feature type="transmembrane region" description="Helical" evidence="6">
    <location>
        <begin position="213"/>
        <end position="230"/>
    </location>
</feature>
<keyword evidence="2" id="KW-1003">Cell membrane</keyword>
<evidence type="ECO:0000256" key="5">
    <source>
        <dbReference type="ARBA" id="ARBA00023136"/>
    </source>
</evidence>
<dbReference type="PANTHER" id="PTHR30250">
    <property type="entry name" value="PST FAMILY PREDICTED COLANIC ACID TRANSPORTER"/>
    <property type="match status" value="1"/>
</dbReference>
<feature type="transmembrane region" description="Helical" evidence="6">
    <location>
        <begin position="120"/>
        <end position="139"/>
    </location>
</feature>
<dbReference type="EMBL" id="FOGJ01000002">
    <property type="protein sequence ID" value="SER14828.1"/>
    <property type="molecule type" value="Genomic_DNA"/>
</dbReference>
<keyword evidence="4 6" id="KW-1133">Transmembrane helix</keyword>
<evidence type="ECO:0000256" key="2">
    <source>
        <dbReference type="ARBA" id="ARBA00022475"/>
    </source>
</evidence>
<evidence type="ECO:0000313" key="8">
    <source>
        <dbReference type="Proteomes" id="UP000182584"/>
    </source>
</evidence>
<comment type="subcellular location">
    <subcellularLocation>
        <location evidence="1">Cell membrane</location>
        <topology evidence="1">Multi-pass membrane protein</topology>
    </subcellularLocation>
</comment>
<keyword evidence="3 6" id="KW-0812">Transmembrane</keyword>
<dbReference type="PANTHER" id="PTHR30250:SF11">
    <property type="entry name" value="O-ANTIGEN TRANSPORTER-RELATED"/>
    <property type="match status" value="1"/>
</dbReference>
<evidence type="ECO:0000256" key="4">
    <source>
        <dbReference type="ARBA" id="ARBA00022989"/>
    </source>
</evidence>
<sequence length="415" mass="46382">MMGCRFMKASGSFDVRRIFKDSILSIAALLLMNLVLQFIVYPFWNKIYGNDIYGSIVYVMSFVNIFGVAVGSAVNYARMAESADRDTKGSDYLTIVFILGIAGSIATFGAAFLGKAGMDLVTSLLAGTLCFLTVLRFYSDVEFRLYLNYKGYFLYYALVSIGYLLGLMVMRVTGIWPLALIPGEILGLLYVKLKGSVLSDKLFDKSIYYKENLHTMLMLIITNLISNIIFNGDRLLLMNFVSAGAVTTYYIASLVGKTMTLITTPLNSVIIGYLARYKGQFSKRHVRLLFIMTMGIIILFSLLSVPGSYIIVYLLYTKELEAVSRYFLIAGAAQVIYFVSNVVTTVLLRLAKADYQLIINIAYGIVFLALCIPAAWIYGITGFCIAILIVNICRYVFAIDLCYKSCQDNIVKEKR</sequence>
<evidence type="ECO:0000256" key="1">
    <source>
        <dbReference type="ARBA" id="ARBA00004651"/>
    </source>
</evidence>
<evidence type="ECO:0000256" key="6">
    <source>
        <dbReference type="SAM" id="Phobius"/>
    </source>
</evidence>
<reference evidence="7 8" key="1">
    <citation type="submission" date="2016-10" db="EMBL/GenBank/DDBJ databases">
        <authorList>
            <person name="de Groot N.N."/>
        </authorList>
    </citation>
    <scope>NUCLEOTIDE SEQUENCE [LARGE SCALE GENOMIC DNA]</scope>
    <source>
        <strain evidence="7 8">AR40</strain>
    </source>
</reference>
<feature type="transmembrane region" description="Helical" evidence="6">
    <location>
        <begin position="326"/>
        <end position="350"/>
    </location>
</feature>
<evidence type="ECO:0000256" key="3">
    <source>
        <dbReference type="ARBA" id="ARBA00022692"/>
    </source>
</evidence>
<feature type="transmembrane region" description="Helical" evidence="6">
    <location>
        <begin position="21"/>
        <end position="44"/>
    </location>
</feature>
<proteinExistence type="predicted"/>
<feature type="transmembrane region" description="Helical" evidence="6">
    <location>
        <begin position="250"/>
        <end position="274"/>
    </location>
</feature>
<keyword evidence="5 6" id="KW-0472">Membrane</keyword>
<feature type="transmembrane region" description="Helical" evidence="6">
    <location>
        <begin position="89"/>
        <end position="114"/>
    </location>
</feature>
<feature type="transmembrane region" description="Helical" evidence="6">
    <location>
        <begin position="286"/>
        <end position="314"/>
    </location>
</feature>
<dbReference type="AlphaFoldDB" id="A0A1H9LU28"/>
<dbReference type="eggNOG" id="COG2244">
    <property type="taxonomic scope" value="Bacteria"/>
</dbReference>
<feature type="transmembrane region" description="Helical" evidence="6">
    <location>
        <begin position="385"/>
        <end position="403"/>
    </location>
</feature>
<gene>
    <name evidence="7" type="ORF">SAMN04487884_102188</name>
</gene>
<dbReference type="GO" id="GO:0005886">
    <property type="term" value="C:plasma membrane"/>
    <property type="evidence" value="ECO:0007669"/>
    <property type="project" value="UniProtKB-SubCell"/>
</dbReference>
<name>A0A1H9LU28_BUTFI</name>
<evidence type="ECO:0000313" key="7">
    <source>
        <dbReference type="EMBL" id="SER14828.1"/>
    </source>
</evidence>
<feature type="transmembrane region" description="Helical" evidence="6">
    <location>
        <begin position="357"/>
        <end position="379"/>
    </location>
</feature>
<protein>
    <submittedName>
        <fullName evidence="7">Membrane protein involved in the export of O-antigen and teichoic acid</fullName>
    </submittedName>
</protein>
<organism evidence="7 8">
    <name type="scientific">Butyrivibrio fibrisolvens</name>
    <dbReference type="NCBI Taxonomy" id="831"/>
    <lineage>
        <taxon>Bacteria</taxon>
        <taxon>Bacillati</taxon>
        <taxon>Bacillota</taxon>
        <taxon>Clostridia</taxon>
        <taxon>Lachnospirales</taxon>
        <taxon>Lachnospiraceae</taxon>
        <taxon>Butyrivibrio</taxon>
    </lineage>
</organism>